<dbReference type="EC" id="5.4.99.5" evidence="1"/>
<dbReference type="InterPro" id="IPR002701">
    <property type="entry name" value="CM_II_prokaryot"/>
</dbReference>
<gene>
    <name evidence="4" type="ORF">CRD36_05475</name>
</gene>
<dbReference type="SUPFAM" id="SSF48600">
    <property type="entry name" value="Chorismate mutase II"/>
    <property type="match status" value="1"/>
</dbReference>
<dbReference type="GO" id="GO:0009697">
    <property type="term" value="P:salicylic acid biosynthetic process"/>
    <property type="evidence" value="ECO:0007669"/>
    <property type="project" value="TreeGrafter"/>
</dbReference>
<dbReference type="InParanoid" id="A0A2G4YV49"/>
<dbReference type="InterPro" id="IPR036263">
    <property type="entry name" value="Chorismate_II_sf"/>
</dbReference>
<protein>
    <recommendedName>
        <fullName evidence="1">chorismate mutase</fullName>
        <ecNumber evidence="1">5.4.99.5</ecNumber>
    </recommendedName>
</protein>
<dbReference type="InterPro" id="IPR051331">
    <property type="entry name" value="Chorismate_mutase-related"/>
</dbReference>
<name>A0A2G4YV49_9PROT</name>
<dbReference type="Pfam" id="PF01817">
    <property type="entry name" value="CM_2"/>
    <property type="match status" value="1"/>
</dbReference>
<keyword evidence="5" id="KW-1185">Reference proteome</keyword>
<evidence type="ECO:0000313" key="4">
    <source>
        <dbReference type="EMBL" id="PHZ86120.1"/>
    </source>
</evidence>
<reference evidence="4 5" key="1">
    <citation type="submission" date="2017-10" db="EMBL/GenBank/DDBJ databases">
        <title>Frigbacter circumglobatus gen. nov. sp. nov., isolated from sediment cultured in situ.</title>
        <authorList>
            <person name="Zhao Z."/>
        </authorList>
    </citation>
    <scope>NUCLEOTIDE SEQUENCE [LARGE SCALE GENOMIC DNA]</scope>
    <source>
        <strain evidence="4 5">ZYL</strain>
    </source>
</reference>
<evidence type="ECO:0000259" key="3">
    <source>
        <dbReference type="PROSITE" id="PS51168"/>
    </source>
</evidence>
<comment type="caution">
    <text evidence="4">The sequence shown here is derived from an EMBL/GenBank/DDBJ whole genome shotgun (WGS) entry which is preliminary data.</text>
</comment>
<dbReference type="PANTHER" id="PTHR38041">
    <property type="entry name" value="CHORISMATE MUTASE"/>
    <property type="match status" value="1"/>
</dbReference>
<dbReference type="SMART" id="SM00830">
    <property type="entry name" value="CM_2"/>
    <property type="match status" value="1"/>
</dbReference>
<accession>A0A2G4YV49</accession>
<dbReference type="PANTHER" id="PTHR38041:SF1">
    <property type="entry name" value="CHORISMATE MUTASE"/>
    <property type="match status" value="1"/>
</dbReference>
<evidence type="ECO:0000256" key="2">
    <source>
        <dbReference type="ARBA" id="ARBA00023235"/>
    </source>
</evidence>
<feature type="domain" description="Chorismate mutase" evidence="3">
    <location>
        <begin position="18"/>
        <end position="108"/>
    </location>
</feature>
<dbReference type="GO" id="GO:0004106">
    <property type="term" value="F:chorismate mutase activity"/>
    <property type="evidence" value="ECO:0007669"/>
    <property type="project" value="UniProtKB-EC"/>
</dbReference>
<evidence type="ECO:0000256" key="1">
    <source>
        <dbReference type="ARBA" id="ARBA00012404"/>
    </source>
</evidence>
<dbReference type="RefSeq" id="WP_099471704.1">
    <property type="nucleotide sequence ID" value="NZ_CP041025.1"/>
</dbReference>
<evidence type="ECO:0000313" key="5">
    <source>
        <dbReference type="Proteomes" id="UP000229730"/>
    </source>
</evidence>
<dbReference type="EMBL" id="PDEM01000009">
    <property type="protein sequence ID" value="PHZ86120.1"/>
    <property type="molecule type" value="Genomic_DNA"/>
</dbReference>
<dbReference type="InterPro" id="IPR036979">
    <property type="entry name" value="CM_dom_sf"/>
</dbReference>
<dbReference type="AlphaFoldDB" id="A0A2G4YV49"/>
<dbReference type="GO" id="GO:0046417">
    <property type="term" value="P:chorismate metabolic process"/>
    <property type="evidence" value="ECO:0007669"/>
    <property type="project" value="InterPro"/>
</dbReference>
<sequence>MSSHKIFTEKRKAIEYPARKCTTMAELRDEIDQLDRVIVELLSVRQGCMEQAAEIKQDRNLVRDEERVEDVVAKVLAHADKVGAHPELVEMLYRDMIEWCINYEMTVFDSARDGD</sequence>
<dbReference type="Gene3D" id="1.20.59.10">
    <property type="entry name" value="Chorismate mutase"/>
    <property type="match status" value="1"/>
</dbReference>
<dbReference type="Proteomes" id="UP000229730">
    <property type="component" value="Unassembled WGS sequence"/>
</dbReference>
<dbReference type="OrthoDB" id="514491at2"/>
<keyword evidence="2" id="KW-0413">Isomerase</keyword>
<dbReference type="PROSITE" id="PS51168">
    <property type="entry name" value="CHORISMATE_MUT_2"/>
    <property type="match status" value="1"/>
</dbReference>
<proteinExistence type="predicted"/>
<organism evidence="4 5">
    <name type="scientific">Paremcibacter congregatus</name>
    <dbReference type="NCBI Taxonomy" id="2043170"/>
    <lineage>
        <taxon>Bacteria</taxon>
        <taxon>Pseudomonadati</taxon>
        <taxon>Pseudomonadota</taxon>
        <taxon>Alphaproteobacteria</taxon>
        <taxon>Emcibacterales</taxon>
        <taxon>Emcibacteraceae</taxon>
        <taxon>Paremcibacter</taxon>
    </lineage>
</organism>